<dbReference type="CDD" id="cd06223">
    <property type="entry name" value="PRTases_typeI"/>
    <property type="match status" value="1"/>
</dbReference>
<evidence type="ECO:0008006" key="6">
    <source>
        <dbReference type="Google" id="ProtNLM"/>
    </source>
</evidence>
<evidence type="ECO:0000259" key="3">
    <source>
        <dbReference type="Pfam" id="PF18912"/>
    </source>
</evidence>
<name>A0A2M6YCG8_9BACT</name>
<dbReference type="PANTHER" id="PTHR47505:SF1">
    <property type="entry name" value="DNA UTILIZATION PROTEIN YHGH"/>
    <property type="match status" value="1"/>
</dbReference>
<dbReference type="InterPro" id="IPR044005">
    <property type="entry name" value="DZR_2"/>
</dbReference>
<evidence type="ECO:0000256" key="1">
    <source>
        <dbReference type="ARBA" id="ARBA00008007"/>
    </source>
</evidence>
<organism evidence="4 5">
    <name type="scientific">Candidatus Berkelbacteria bacterium CG08_land_8_20_14_0_20_39_8</name>
    <dbReference type="NCBI Taxonomy" id="1974511"/>
    <lineage>
        <taxon>Bacteria</taxon>
        <taxon>Candidatus Berkelbacteria</taxon>
    </lineage>
</organism>
<dbReference type="AlphaFoldDB" id="A0A2M6YCG8"/>
<dbReference type="EMBL" id="PEXI01000043">
    <property type="protein sequence ID" value="PIU24396.1"/>
    <property type="molecule type" value="Genomic_DNA"/>
</dbReference>
<dbReference type="Pfam" id="PF00156">
    <property type="entry name" value="Pribosyltran"/>
    <property type="match status" value="1"/>
</dbReference>
<protein>
    <recommendedName>
        <fullName evidence="6">ComF family protein</fullName>
    </recommendedName>
</protein>
<feature type="domain" description="Double zinc ribbon" evidence="3">
    <location>
        <begin position="14"/>
        <end position="64"/>
    </location>
</feature>
<comment type="similarity">
    <text evidence="1">Belongs to the ComF/GntX family.</text>
</comment>
<dbReference type="InterPro" id="IPR029057">
    <property type="entry name" value="PRTase-like"/>
</dbReference>
<proteinExistence type="inferred from homology"/>
<accession>A0A2M6YCG8</accession>
<feature type="domain" description="Phosphoribosyltransferase" evidence="2">
    <location>
        <begin position="142"/>
        <end position="225"/>
    </location>
</feature>
<reference evidence="5" key="1">
    <citation type="submission" date="2017-09" db="EMBL/GenBank/DDBJ databases">
        <title>Depth-based differentiation of microbial function through sediment-hosted aquifers and enrichment of novel symbionts in the deep terrestrial subsurface.</title>
        <authorList>
            <person name="Probst A.J."/>
            <person name="Ladd B."/>
            <person name="Jarett J.K."/>
            <person name="Geller-Mcgrath D.E."/>
            <person name="Sieber C.M.K."/>
            <person name="Emerson J.B."/>
            <person name="Anantharaman K."/>
            <person name="Thomas B.C."/>
            <person name="Malmstrom R."/>
            <person name="Stieglmeier M."/>
            <person name="Klingl A."/>
            <person name="Woyke T."/>
            <person name="Ryan C.M."/>
            <person name="Banfield J.F."/>
        </authorList>
    </citation>
    <scope>NUCLEOTIDE SEQUENCE [LARGE SCALE GENOMIC DNA]</scope>
</reference>
<dbReference type="SUPFAM" id="SSF53271">
    <property type="entry name" value="PRTase-like"/>
    <property type="match status" value="1"/>
</dbReference>
<comment type="caution">
    <text evidence="4">The sequence shown here is derived from an EMBL/GenBank/DDBJ whole genome shotgun (WGS) entry which is preliminary data.</text>
</comment>
<dbReference type="Gene3D" id="3.40.50.2020">
    <property type="match status" value="1"/>
</dbReference>
<dbReference type="InterPro" id="IPR051910">
    <property type="entry name" value="ComF/GntX_DNA_util-trans"/>
</dbReference>
<sequence>MKNSKLKQVGWFCLELLFLKSCVQCGKVGAVVCDDCLAEIKAIQTQVCPKCGKISDRGTWCPSCKGDSQLTGIIIAAEYQKGPTKEMIHYLKYNSVTELAPLLADLMIDQLIDEDLPKDIIITVVPLHRKKKLERGYNQSELIGKIVAEKLGIEYQNLLIRKKYTESQVKLKGAQRRKNLDNVFELTKSIDVSGRSIILVDDVSTTGTTLEECARILRVANARRVWGLVVSKG</sequence>
<gene>
    <name evidence="4" type="ORF">COT12_01295</name>
</gene>
<evidence type="ECO:0000259" key="2">
    <source>
        <dbReference type="Pfam" id="PF00156"/>
    </source>
</evidence>
<dbReference type="Pfam" id="PF18912">
    <property type="entry name" value="DZR_2"/>
    <property type="match status" value="1"/>
</dbReference>
<evidence type="ECO:0000313" key="4">
    <source>
        <dbReference type="EMBL" id="PIU24396.1"/>
    </source>
</evidence>
<dbReference type="Proteomes" id="UP000229896">
    <property type="component" value="Unassembled WGS sequence"/>
</dbReference>
<evidence type="ECO:0000313" key="5">
    <source>
        <dbReference type="Proteomes" id="UP000229896"/>
    </source>
</evidence>
<dbReference type="PANTHER" id="PTHR47505">
    <property type="entry name" value="DNA UTILIZATION PROTEIN YHGH"/>
    <property type="match status" value="1"/>
</dbReference>
<dbReference type="InterPro" id="IPR000836">
    <property type="entry name" value="PRTase_dom"/>
</dbReference>